<dbReference type="Proteomes" id="UP001611383">
    <property type="component" value="Chromosome"/>
</dbReference>
<dbReference type="RefSeq" id="WP_395813156.1">
    <property type="nucleotide sequence ID" value="NZ_CP043494.1"/>
</dbReference>
<proteinExistence type="predicted"/>
<evidence type="ECO:0000256" key="1">
    <source>
        <dbReference type="SAM" id="MobiDB-lite"/>
    </source>
</evidence>
<feature type="region of interest" description="Disordered" evidence="1">
    <location>
        <begin position="232"/>
        <end position="251"/>
    </location>
</feature>
<evidence type="ECO:0000313" key="2">
    <source>
        <dbReference type="EMBL" id="WNG42923.1"/>
    </source>
</evidence>
<keyword evidence="3" id="KW-1185">Reference proteome</keyword>
<name>A0ABY9WGT2_9BACT</name>
<organism evidence="2 3">
    <name type="scientific">Archangium minus</name>
    <dbReference type="NCBI Taxonomy" id="83450"/>
    <lineage>
        <taxon>Bacteria</taxon>
        <taxon>Pseudomonadati</taxon>
        <taxon>Myxococcota</taxon>
        <taxon>Myxococcia</taxon>
        <taxon>Myxococcales</taxon>
        <taxon>Cystobacterineae</taxon>
        <taxon>Archangiaceae</taxon>
        <taxon>Archangium</taxon>
    </lineage>
</organism>
<sequence>MNRHLVLVPGFGGFNALGTLRYYEGVTHALEQTPLVLHYFPNLPTASVRTRAEQLLAFLDERWHRKEFRPGDELHLVGHSTGGLDLRQLLLLYRELERSPSSHDKDSTLKVLGHIRSVQFLSTPHRGTNLVRRLNQPLVRALLIRPLLRACYESARGLRERGTAASGWLLRHVLFRGKRQESANWIDALLDTLEGSYCDEGAYPSALARAAYFELLSWLLHMASDSSALSDLNPERLGDAPPSPAHADDPEGERRFLVEHGIRHASIVTVARPRSGRWFDLFNRLHAFTAESPVARLGPAQAVQKLLEPRAARMLTPADNDGLVNTVSQVWPDAASSYLVDADHADVIGHFQADTSTDPYGPFKRYDLLNSSSGFDALAFAELWTRVASFAEGRAYLEPGSSAHPRTSVLR</sequence>
<reference evidence="2 3" key="1">
    <citation type="submission" date="2019-08" db="EMBL/GenBank/DDBJ databases">
        <title>Archangium and Cystobacter genomes.</title>
        <authorList>
            <person name="Chen I.-C.K."/>
            <person name="Wielgoss S."/>
        </authorList>
    </citation>
    <scope>NUCLEOTIDE SEQUENCE [LARGE SCALE GENOMIC DNA]</scope>
    <source>
        <strain evidence="2 3">Cbm 6</strain>
    </source>
</reference>
<dbReference type="Gene3D" id="3.40.50.1820">
    <property type="entry name" value="alpha/beta hydrolase"/>
    <property type="match status" value="1"/>
</dbReference>
<gene>
    <name evidence="2" type="ORF">F0U60_01545</name>
</gene>
<dbReference type="InterPro" id="IPR029058">
    <property type="entry name" value="AB_hydrolase_fold"/>
</dbReference>
<evidence type="ECO:0000313" key="3">
    <source>
        <dbReference type="Proteomes" id="UP001611383"/>
    </source>
</evidence>
<evidence type="ECO:0008006" key="4">
    <source>
        <dbReference type="Google" id="ProtNLM"/>
    </source>
</evidence>
<accession>A0ABY9WGT2</accession>
<protein>
    <recommendedName>
        <fullName evidence="4">Lipase</fullName>
    </recommendedName>
</protein>
<dbReference type="EMBL" id="CP043494">
    <property type="protein sequence ID" value="WNG42923.1"/>
    <property type="molecule type" value="Genomic_DNA"/>
</dbReference>
<dbReference type="SUPFAM" id="SSF53474">
    <property type="entry name" value="alpha/beta-Hydrolases"/>
    <property type="match status" value="1"/>
</dbReference>